<dbReference type="GO" id="GO:0006401">
    <property type="term" value="P:RNA catabolic process"/>
    <property type="evidence" value="ECO:0007669"/>
    <property type="project" value="InterPro"/>
</dbReference>
<keyword evidence="2" id="KW-1185">Reference proteome</keyword>
<name>A0A445G382_GLYSO</name>
<dbReference type="Pfam" id="PF08615">
    <property type="entry name" value="RNase_H2_suC"/>
    <property type="match status" value="1"/>
</dbReference>
<protein>
    <submittedName>
        <fullName evidence="1">Uncharacterized protein</fullName>
    </submittedName>
</protein>
<gene>
    <name evidence="1" type="ORF">D0Y65_045126</name>
</gene>
<dbReference type="AlphaFoldDB" id="A0A445G382"/>
<organism evidence="1 2">
    <name type="scientific">Glycine soja</name>
    <name type="common">Wild soybean</name>
    <dbReference type="NCBI Taxonomy" id="3848"/>
    <lineage>
        <taxon>Eukaryota</taxon>
        <taxon>Viridiplantae</taxon>
        <taxon>Streptophyta</taxon>
        <taxon>Embryophyta</taxon>
        <taxon>Tracheophyta</taxon>
        <taxon>Spermatophyta</taxon>
        <taxon>Magnoliopsida</taxon>
        <taxon>eudicotyledons</taxon>
        <taxon>Gunneridae</taxon>
        <taxon>Pentapetalae</taxon>
        <taxon>rosids</taxon>
        <taxon>fabids</taxon>
        <taxon>Fabales</taxon>
        <taxon>Fabaceae</taxon>
        <taxon>Papilionoideae</taxon>
        <taxon>50 kb inversion clade</taxon>
        <taxon>NPAAA clade</taxon>
        <taxon>indigoferoid/millettioid clade</taxon>
        <taxon>Phaseoleae</taxon>
        <taxon>Glycine</taxon>
        <taxon>Glycine subgen. Soja</taxon>
    </lineage>
</organism>
<sequence length="143" mass="16851">MTQARNNNKKYTCLPYSASFSLFFPSSRRFWPSKPSFTVQVYQDTKATFQDITYWNHDYIPSHNDELFRAFHWLIVANAVLERINNNAYKLDLPEEYRVSITFNIFYLIPFVGGVDIEEEEELKNLRSNPLQRGGNDAILSRK</sequence>
<dbReference type="PANTHER" id="PTHR47204:SF1">
    <property type="entry name" value="RIBONUCLEASE H2 SUBUNIT C"/>
    <property type="match status" value="1"/>
</dbReference>
<dbReference type="GO" id="GO:0032299">
    <property type="term" value="C:ribonuclease H2 complex"/>
    <property type="evidence" value="ECO:0007669"/>
    <property type="project" value="InterPro"/>
</dbReference>
<proteinExistence type="predicted"/>
<reference evidence="1 2" key="1">
    <citation type="submission" date="2018-09" db="EMBL/GenBank/DDBJ databases">
        <title>A high-quality reference genome of wild soybean provides a powerful tool to mine soybean genomes.</title>
        <authorList>
            <person name="Xie M."/>
            <person name="Chung C.Y.L."/>
            <person name="Li M.-W."/>
            <person name="Wong F.-L."/>
            <person name="Chan T.-F."/>
            <person name="Lam H.-M."/>
        </authorList>
    </citation>
    <scope>NUCLEOTIDE SEQUENCE [LARGE SCALE GENOMIC DNA]</scope>
    <source>
        <strain evidence="2">cv. W05</strain>
        <tissue evidence="1">Hypocotyl of etiolated seedlings</tissue>
    </source>
</reference>
<dbReference type="EMBL" id="QZWG01000017">
    <property type="protein sequence ID" value="RZB55668.1"/>
    <property type="molecule type" value="Genomic_DNA"/>
</dbReference>
<dbReference type="EMBL" id="QZWG01000017">
    <property type="protein sequence ID" value="RZB55667.1"/>
    <property type="molecule type" value="Genomic_DNA"/>
</dbReference>
<evidence type="ECO:0000313" key="2">
    <source>
        <dbReference type="Proteomes" id="UP000289340"/>
    </source>
</evidence>
<dbReference type="PANTHER" id="PTHR47204">
    <property type="entry name" value="OS02G0168900 PROTEIN"/>
    <property type="match status" value="1"/>
</dbReference>
<comment type="caution">
    <text evidence="1">The sequence shown here is derived from an EMBL/GenBank/DDBJ whole genome shotgun (WGS) entry which is preliminary data.</text>
</comment>
<accession>A0A445G382</accession>
<dbReference type="Proteomes" id="UP000289340">
    <property type="component" value="Chromosome 17"/>
</dbReference>
<dbReference type="Gene3D" id="2.40.128.680">
    <property type="match status" value="1"/>
</dbReference>
<dbReference type="InterPro" id="IPR013924">
    <property type="entry name" value="RNase_H2_suC"/>
</dbReference>
<evidence type="ECO:0000313" key="1">
    <source>
        <dbReference type="EMBL" id="RZB55668.1"/>
    </source>
</evidence>